<protein>
    <submittedName>
        <fullName evidence="1">Uncharacterized protein</fullName>
    </submittedName>
</protein>
<proteinExistence type="predicted"/>
<name>A0ACB9I6I9_9ASTR</name>
<evidence type="ECO:0000313" key="1">
    <source>
        <dbReference type="EMBL" id="KAI3803677.1"/>
    </source>
</evidence>
<reference evidence="2" key="1">
    <citation type="journal article" date="2022" name="Mol. Ecol. Resour.">
        <title>The genomes of chicory, endive, great burdock and yacon provide insights into Asteraceae palaeo-polyploidization history and plant inulin production.</title>
        <authorList>
            <person name="Fan W."/>
            <person name="Wang S."/>
            <person name="Wang H."/>
            <person name="Wang A."/>
            <person name="Jiang F."/>
            <person name="Liu H."/>
            <person name="Zhao H."/>
            <person name="Xu D."/>
            <person name="Zhang Y."/>
        </authorList>
    </citation>
    <scope>NUCLEOTIDE SEQUENCE [LARGE SCALE GENOMIC DNA]</scope>
    <source>
        <strain evidence="2">cv. Yunnan</strain>
    </source>
</reference>
<evidence type="ECO:0000313" key="2">
    <source>
        <dbReference type="Proteomes" id="UP001056120"/>
    </source>
</evidence>
<keyword evidence="2" id="KW-1185">Reference proteome</keyword>
<dbReference type="EMBL" id="CM042027">
    <property type="protein sequence ID" value="KAI3803677.1"/>
    <property type="molecule type" value="Genomic_DNA"/>
</dbReference>
<gene>
    <name evidence="1" type="ORF">L1987_31837</name>
</gene>
<reference evidence="1 2" key="2">
    <citation type="journal article" date="2022" name="Mol. Ecol. Resour.">
        <title>The genomes of chicory, endive, great burdock and yacon provide insights into Asteraceae paleo-polyploidization history and plant inulin production.</title>
        <authorList>
            <person name="Fan W."/>
            <person name="Wang S."/>
            <person name="Wang H."/>
            <person name="Wang A."/>
            <person name="Jiang F."/>
            <person name="Liu H."/>
            <person name="Zhao H."/>
            <person name="Xu D."/>
            <person name="Zhang Y."/>
        </authorList>
    </citation>
    <scope>NUCLEOTIDE SEQUENCE [LARGE SCALE GENOMIC DNA]</scope>
    <source>
        <strain evidence="2">cv. Yunnan</strain>
        <tissue evidence="1">Leaves</tissue>
    </source>
</reference>
<sequence>MLLFKGCLEDDSKDSDENTYDFFNINQYISKTHFSLLFFIVLIMFILSGLYKAKTCISTKLVKSTNTRITNQTPISLEVKITLPTRIIFGDTETVRRFDSSELVQLPKNRLGEGSLGTLYKVVLDCGSMITIRKICKRVTCVTRFEYWVRFFGGVRDDHWLLPMLFGFWYGGEAFVIHEYLCLGSLEELLHGSEGVQFTPLNWKIRQEIALGAAKAVASIHSRVTETGEPLVCGVIKSSNFLIQTDFSPRLSSYETPYLVSPSTIIRRNCGRMAPELTQTRKIYKFFTQSSDVYSFGILMLELITGKKPSVTNLGQYVAEKRKREGLKGVPDKRMVGVTDNVSAMIMIARMCLLSNPKQRPSMGGVVEMIQSALD</sequence>
<organism evidence="1 2">
    <name type="scientific">Smallanthus sonchifolius</name>
    <dbReference type="NCBI Taxonomy" id="185202"/>
    <lineage>
        <taxon>Eukaryota</taxon>
        <taxon>Viridiplantae</taxon>
        <taxon>Streptophyta</taxon>
        <taxon>Embryophyta</taxon>
        <taxon>Tracheophyta</taxon>
        <taxon>Spermatophyta</taxon>
        <taxon>Magnoliopsida</taxon>
        <taxon>eudicotyledons</taxon>
        <taxon>Gunneridae</taxon>
        <taxon>Pentapetalae</taxon>
        <taxon>asterids</taxon>
        <taxon>campanulids</taxon>
        <taxon>Asterales</taxon>
        <taxon>Asteraceae</taxon>
        <taxon>Asteroideae</taxon>
        <taxon>Heliantheae alliance</taxon>
        <taxon>Millerieae</taxon>
        <taxon>Smallanthus</taxon>
    </lineage>
</organism>
<dbReference type="Proteomes" id="UP001056120">
    <property type="component" value="Linkage Group LG10"/>
</dbReference>
<comment type="caution">
    <text evidence="1">The sequence shown here is derived from an EMBL/GenBank/DDBJ whole genome shotgun (WGS) entry which is preliminary data.</text>
</comment>
<accession>A0ACB9I6I9</accession>